<protein>
    <submittedName>
        <fullName evidence="2">Glycosyltransferase involved in cell wall bisynthesis</fullName>
    </submittedName>
</protein>
<dbReference type="PANTHER" id="PTHR12526:SF638">
    <property type="entry name" value="SPORE COAT PROTEIN SA"/>
    <property type="match status" value="1"/>
</dbReference>
<keyword evidence="2" id="KW-0808">Transferase</keyword>
<accession>A0A1N7J621</accession>
<dbReference type="Gene3D" id="3.40.50.2000">
    <property type="entry name" value="Glycogen Phosphorylase B"/>
    <property type="match status" value="2"/>
</dbReference>
<reference evidence="3" key="1">
    <citation type="submission" date="2017-01" db="EMBL/GenBank/DDBJ databases">
        <authorList>
            <person name="Varghese N."/>
            <person name="Submissions S."/>
        </authorList>
    </citation>
    <scope>NUCLEOTIDE SEQUENCE [LARGE SCALE GENOMIC DNA]</scope>
    <source>
        <strain evidence="3">DSM 23145</strain>
    </source>
</reference>
<keyword evidence="3" id="KW-1185">Reference proteome</keyword>
<organism evidence="2 3">
    <name type="scientific">Kaistella chaponensis</name>
    <dbReference type="NCBI Taxonomy" id="713588"/>
    <lineage>
        <taxon>Bacteria</taxon>
        <taxon>Pseudomonadati</taxon>
        <taxon>Bacteroidota</taxon>
        <taxon>Flavobacteriia</taxon>
        <taxon>Flavobacteriales</taxon>
        <taxon>Weeksellaceae</taxon>
        <taxon>Chryseobacterium group</taxon>
        <taxon>Kaistella</taxon>
    </lineage>
</organism>
<name>A0A1N7J621_9FLAO</name>
<dbReference type="AlphaFoldDB" id="A0A1N7J621"/>
<dbReference type="STRING" id="713588.SAMN05421789_101153"/>
<dbReference type="PANTHER" id="PTHR12526">
    <property type="entry name" value="GLYCOSYLTRANSFERASE"/>
    <property type="match status" value="1"/>
</dbReference>
<dbReference type="InterPro" id="IPR001296">
    <property type="entry name" value="Glyco_trans_1"/>
</dbReference>
<feature type="domain" description="Glycosyl transferase family 1" evidence="1">
    <location>
        <begin position="196"/>
        <end position="348"/>
    </location>
</feature>
<dbReference type="Pfam" id="PF00534">
    <property type="entry name" value="Glycos_transf_1"/>
    <property type="match status" value="1"/>
</dbReference>
<gene>
    <name evidence="2" type="ORF">SAMN05421789_101153</name>
</gene>
<evidence type="ECO:0000313" key="2">
    <source>
        <dbReference type="EMBL" id="SIS44754.1"/>
    </source>
</evidence>
<dbReference type="OrthoDB" id="655095at2"/>
<dbReference type="SUPFAM" id="SSF53756">
    <property type="entry name" value="UDP-Glycosyltransferase/glycogen phosphorylase"/>
    <property type="match status" value="1"/>
</dbReference>
<dbReference type="CDD" id="cd03801">
    <property type="entry name" value="GT4_PimA-like"/>
    <property type="match status" value="1"/>
</dbReference>
<sequence>MKTEKKILFISHDASNTGAPKLLLALIKFIKLEHPEIQIHVLFLDGGVLLSEFGQYCECFLFNSLVKKDLVNRIKIKLGLLRFDIKESIVNTLIKNNYNVVYGNTILTSSFLLLFKKNNLKTVLHVHESKYLLTLRNSDETVKLDDIDHFIAVSDNVVDTLTMDHNVQEGKIEKIFPFVVDRVHPTIDKLMLKRSLGLENATIIGCVGYPSLIKGTDMLPQLCKNIVEKKPEFNFKILIIGGTRKNYFRIMAEMDSYKLGISDKLMFIENTKTPQDYYNIFDIFLSLSREESFSLATLNAAELEIPIVCFRDCGGPTEIVTEDAAFFADYLSIEDIVFNIDYILKNPEITKLKTSLAKIQVSNKFNALLSCQKLMEITLSDKI</sequence>
<dbReference type="Proteomes" id="UP000185839">
    <property type="component" value="Unassembled WGS sequence"/>
</dbReference>
<evidence type="ECO:0000259" key="1">
    <source>
        <dbReference type="Pfam" id="PF00534"/>
    </source>
</evidence>
<dbReference type="RefSeq" id="WP_076384366.1">
    <property type="nucleotide sequence ID" value="NZ_FTOI01000001.1"/>
</dbReference>
<dbReference type="EMBL" id="FTOI01000001">
    <property type="protein sequence ID" value="SIS44754.1"/>
    <property type="molecule type" value="Genomic_DNA"/>
</dbReference>
<evidence type="ECO:0000313" key="3">
    <source>
        <dbReference type="Proteomes" id="UP000185839"/>
    </source>
</evidence>
<dbReference type="GO" id="GO:0016757">
    <property type="term" value="F:glycosyltransferase activity"/>
    <property type="evidence" value="ECO:0007669"/>
    <property type="project" value="InterPro"/>
</dbReference>
<proteinExistence type="predicted"/>